<sequence length="43" mass="4988">MLHAILHGKAGRIEREGVSLRWRDLFKGRKDLPPCFLHISFSV</sequence>
<gene>
    <name evidence="1" type="ORF">RY972_20670</name>
</gene>
<reference evidence="1 2" key="1">
    <citation type="submission" date="2023-10" db="EMBL/GenBank/DDBJ databases">
        <title>Genome analysis of psychrotrophic aerobic bacterium Aeromonas allosaccharophila BIM B-1809 isolated from infected fish.</title>
        <authorList>
            <person name="Leanovich S.I."/>
            <person name="Sidarenka A.V."/>
            <person name="Akhremchuk A.E."/>
            <person name="Sikolenko M.A."/>
            <person name="Valentovich L.N."/>
        </authorList>
    </citation>
    <scope>NUCLEOTIDE SEQUENCE [LARGE SCALE GENOMIC DNA]</scope>
    <source>
        <strain evidence="1 2">BIM B-1809</strain>
    </source>
</reference>
<accession>A0ABZ0FAH2</accession>
<protein>
    <submittedName>
        <fullName evidence="1">Uncharacterized protein</fullName>
    </submittedName>
</protein>
<proteinExistence type="predicted"/>
<organism evidence="1 2">
    <name type="scientific">Aeromonas allosaccharophila</name>
    <dbReference type="NCBI Taxonomy" id="656"/>
    <lineage>
        <taxon>Bacteria</taxon>
        <taxon>Pseudomonadati</taxon>
        <taxon>Pseudomonadota</taxon>
        <taxon>Gammaproteobacteria</taxon>
        <taxon>Aeromonadales</taxon>
        <taxon>Aeromonadaceae</taxon>
        <taxon>Aeromonas</taxon>
    </lineage>
</organism>
<dbReference type="EMBL" id="CP136584">
    <property type="protein sequence ID" value="WOE66368.1"/>
    <property type="molecule type" value="Genomic_DNA"/>
</dbReference>
<dbReference type="Proteomes" id="UP001302667">
    <property type="component" value="Chromosome"/>
</dbReference>
<dbReference type="RefSeq" id="WP_317103001.1">
    <property type="nucleotide sequence ID" value="NZ_CP136584.1"/>
</dbReference>
<keyword evidence="2" id="KW-1185">Reference proteome</keyword>
<name>A0ABZ0FAH2_9GAMM</name>
<evidence type="ECO:0000313" key="1">
    <source>
        <dbReference type="EMBL" id="WOE66368.1"/>
    </source>
</evidence>
<evidence type="ECO:0000313" key="2">
    <source>
        <dbReference type="Proteomes" id="UP001302667"/>
    </source>
</evidence>